<dbReference type="Proteomes" id="UP000324639">
    <property type="component" value="Chromosome Bgt_-09"/>
</dbReference>
<reference evidence="1 2" key="1">
    <citation type="submission" date="2018-08" db="EMBL/GenBank/DDBJ databases">
        <authorList>
            <person name="Muller C M."/>
        </authorList>
    </citation>
    <scope>NUCLEOTIDE SEQUENCE [LARGE SCALE GENOMIC DNA]</scope>
</reference>
<gene>
    <name evidence="1" type="ORF">BGT96224V316_LOCUS6398</name>
</gene>
<organism evidence="1 2">
    <name type="scientific">Blumeria graminis f. sp. tritici</name>
    <dbReference type="NCBI Taxonomy" id="62690"/>
    <lineage>
        <taxon>Eukaryota</taxon>
        <taxon>Fungi</taxon>
        <taxon>Dikarya</taxon>
        <taxon>Ascomycota</taxon>
        <taxon>Pezizomycotina</taxon>
        <taxon>Leotiomycetes</taxon>
        <taxon>Erysiphales</taxon>
        <taxon>Erysiphaceae</taxon>
        <taxon>Blumeria</taxon>
    </lineage>
</organism>
<evidence type="ECO:0000313" key="1">
    <source>
        <dbReference type="EMBL" id="VDB92613.1"/>
    </source>
</evidence>
<accession>A0A9X9MLB3</accession>
<dbReference type="EMBL" id="LR026992">
    <property type="protein sequence ID" value="VDB92613.1"/>
    <property type="molecule type" value="Genomic_DNA"/>
</dbReference>
<evidence type="ECO:0000313" key="2">
    <source>
        <dbReference type="Proteomes" id="UP000324639"/>
    </source>
</evidence>
<protein>
    <submittedName>
        <fullName evidence="1">Bgt-50839</fullName>
    </submittedName>
</protein>
<proteinExistence type="predicted"/>
<keyword evidence="2" id="KW-1185">Reference proteome</keyword>
<dbReference type="AlphaFoldDB" id="A0A9X9MLB3"/>
<name>A0A9X9MLB3_BLUGR</name>
<sequence length="18" mass="2055">MEKAILRSKLIVLTPTLK</sequence>